<keyword evidence="3" id="KW-1185">Reference proteome</keyword>
<accession>A0A502CQE7</accession>
<protein>
    <submittedName>
        <fullName evidence="2">Uncharacterized protein</fullName>
    </submittedName>
</protein>
<evidence type="ECO:0000313" key="3">
    <source>
        <dbReference type="Proteomes" id="UP000317722"/>
    </source>
</evidence>
<organism evidence="2 3">
    <name type="scientific">Pedococcus bigeumensis</name>
    <dbReference type="NCBI Taxonomy" id="433644"/>
    <lineage>
        <taxon>Bacteria</taxon>
        <taxon>Bacillati</taxon>
        <taxon>Actinomycetota</taxon>
        <taxon>Actinomycetes</taxon>
        <taxon>Micrococcales</taxon>
        <taxon>Intrasporangiaceae</taxon>
        <taxon>Pedococcus</taxon>
    </lineage>
</organism>
<reference evidence="2 3" key="1">
    <citation type="journal article" date="2019" name="Environ. Microbiol.">
        <title>Species interactions and distinct microbial communities in high Arctic permafrost affected cryosols are associated with the CH4 and CO2 gas fluxes.</title>
        <authorList>
            <person name="Altshuler I."/>
            <person name="Hamel J."/>
            <person name="Turney S."/>
            <person name="Magnuson E."/>
            <person name="Levesque R."/>
            <person name="Greer C."/>
            <person name="Whyte L.G."/>
        </authorList>
    </citation>
    <scope>NUCLEOTIDE SEQUENCE [LARGE SCALE GENOMIC DNA]</scope>
    <source>
        <strain evidence="2 3">S9.3A</strain>
    </source>
</reference>
<gene>
    <name evidence="2" type="ORF">EAH86_17625</name>
</gene>
<feature type="compositionally biased region" description="Pro residues" evidence="1">
    <location>
        <begin position="18"/>
        <end position="27"/>
    </location>
</feature>
<dbReference type="RefSeq" id="WP_140743134.1">
    <property type="nucleotide sequence ID" value="NZ_RCZM01000006.1"/>
</dbReference>
<feature type="compositionally biased region" description="Low complexity" evidence="1">
    <location>
        <begin position="36"/>
        <end position="46"/>
    </location>
</feature>
<dbReference type="Proteomes" id="UP000317722">
    <property type="component" value="Unassembled WGS sequence"/>
</dbReference>
<evidence type="ECO:0000256" key="1">
    <source>
        <dbReference type="SAM" id="MobiDB-lite"/>
    </source>
</evidence>
<name>A0A502CQE7_9MICO</name>
<sequence length="64" mass="6623">MGEVPPPTTGETVRVPVPRDPPPPPGYVDPLDGSGALDDLVPVDLPAPDDESSTRPSEQPPPTT</sequence>
<proteinExistence type="predicted"/>
<feature type="region of interest" description="Disordered" evidence="1">
    <location>
        <begin position="1"/>
        <end position="64"/>
    </location>
</feature>
<dbReference type="EMBL" id="RCZM01000006">
    <property type="protein sequence ID" value="TPG14026.1"/>
    <property type="molecule type" value="Genomic_DNA"/>
</dbReference>
<comment type="caution">
    <text evidence="2">The sequence shown here is derived from an EMBL/GenBank/DDBJ whole genome shotgun (WGS) entry which is preliminary data.</text>
</comment>
<evidence type="ECO:0000313" key="2">
    <source>
        <dbReference type="EMBL" id="TPG14026.1"/>
    </source>
</evidence>
<dbReference type="AlphaFoldDB" id="A0A502CQE7"/>